<evidence type="ECO:0000313" key="4">
    <source>
        <dbReference type="Proteomes" id="UP001370490"/>
    </source>
</evidence>
<sequence length="172" mass="19862">MYGSIVLSLTVLLILKYMGALGFYRNDELTLEELKSVMSFSRKVHHTILGYHCRLYWSMDRSYLCLACVWACSVLERLLVERLYDLLSVLCMEKVLLYIMIRKGKMACFLAYRNLLCHCLSPFAAGRYHSLVIEKESSPKVTAWSEDGLIVAASHKKYKHLQKFHPTDDGLN</sequence>
<dbReference type="GO" id="GO:0000162">
    <property type="term" value="P:L-tryptophan biosynthetic process"/>
    <property type="evidence" value="ECO:0007669"/>
    <property type="project" value="TreeGrafter"/>
</dbReference>
<evidence type="ECO:0000256" key="2">
    <source>
        <dbReference type="SAM" id="SignalP"/>
    </source>
</evidence>
<dbReference type="PANTHER" id="PTHR43418:SF4">
    <property type="entry name" value="MULTIFUNCTIONAL TRYPTOPHAN BIOSYNTHESIS PROTEIN"/>
    <property type="match status" value="1"/>
</dbReference>
<feature type="chain" id="PRO_5042921070" evidence="2">
    <location>
        <begin position="23"/>
        <end position="172"/>
    </location>
</feature>
<gene>
    <name evidence="3" type="ORF">RJ641_017519</name>
</gene>
<keyword evidence="2" id="KW-0732">Signal</keyword>
<proteinExistence type="predicted"/>
<dbReference type="PANTHER" id="PTHR43418">
    <property type="entry name" value="MULTIFUNCTIONAL TRYPTOPHAN BIOSYNTHESIS PROTEIN-RELATED"/>
    <property type="match status" value="1"/>
</dbReference>
<accession>A0AAN8YZV0</accession>
<dbReference type="EMBL" id="JBAMMX010000022">
    <property type="protein sequence ID" value="KAK6919097.1"/>
    <property type="molecule type" value="Genomic_DNA"/>
</dbReference>
<dbReference type="AlphaFoldDB" id="A0AAN8YZV0"/>
<comment type="caution">
    <text evidence="3">The sequence shown here is derived from an EMBL/GenBank/DDBJ whole genome shotgun (WGS) entry which is preliminary data.</text>
</comment>
<keyword evidence="4" id="KW-1185">Reference proteome</keyword>
<dbReference type="InterPro" id="IPR050472">
    <property type="entry name" value="Anth_synth/Amidotransfase"/>
</dbReference>
<evidence type="ECO:0000313" key="3">
    <source>
        <dbReference type="EMBL" id="KAK6919097.1"/>
    </source>
</evidence>
<evidence type="ECO:0000256" key="1">
    <source>
        <dbReference type="ARBA" id="ARBA00022962"/>
    </source>
</evidence>
<protein>
    <submittedName>
        <fullName evidence="3">Uncharacterized protein</fullName>
    </submittedName>
</protein>
<name>A0AAN8YZV0_9MAGN</name>
<keyword evidence="1" id="KW-0315">Glutamine amidotransferase</keyword>
<organism evidence="3 4">
    <name type="scientific">Dillenia turbinata</name>
    <dbReference type="NCBI Taxonomy" id="194707"/>
    <lineage>
        <taxon>Eukaryota</taxon>
        <taxon>Viridiplantae</taxon>
        <taxon>Streptophyta</taxon>
        <taxon>Embryophyta</taxon>
        <taxon>Tracheophyta</taxon>
        <taxon>Spermatophyta</taxon>
        <taxon>Magnoliopsida</taxon>
        <taxon>eudicotyledons</taxon>
        <taxon>Gunneridae</taxon>
        <taxon>Pentapetalae</taxon>
        <taxon>Dilleniales</taxon>
        <taxon>Dilleniaceae</taxon>
        <taxon>Dillenia</taxon>
    </lineage>
</organism>
<reference evidence="3 4" key="1">
    <citation type="submission" date="2023-12" db="EMBL/GenBank/DDBJ databases">
        <title>A high-quality genome assembly for Dillenia turbinata (Dilleniales).</title>
        <authorList>
            <person name="Chanderbali A."/>
        </authorList>
    </citation>
    <scope>NUCLEOTIDE SEQUENCE [LARGE SCALE GENOMIC DNA]</scope>
    <source>
        <strain evidence="3">LSX21</strain>
        <tissue evidence="3">Leaf</tissue>
    </source>
</reference>
<dbReference type="Proteomes" id="UP001370490">
    <property type="component" value="Unassembled WGS sequence"/>
</dbReference>
<feature type="signal peptide" evidence="2">
    <location>
        <begin position="1"/>
        <end position="22"/>
    </location>
</feature>
<dbReference type="GO" id="GO:0004049">
    <property type="term" value="F:anthranilate synthase activity"/>
    <property type="evidence" value="ECO:0007669"/>
    <property type="project" value="TreeGrafter"/>
</dbReference>
<dbReference type="GO" id="GO:0005829">
    <property type="term" value="C:cytosol"/>
    <property type="evidence" value="ECO:0007669"/>
    <property type="project" value="TreeGrafter"/>
</dbReference>